<sequence>MRLWFMDWWIPEVKTKNGQFEKHNKTFNHEIFYRKCDPPRNNFAKGNVLLIHGQSYSSATWIEHSTMQVFAAAGYRCIAIDLPGCGKTGGAAVPDGEKAEVLSLVIRRLALDSVMIIGHSMAGQYIVPLFGSKQILCIVAIALSNTNTLPDDVSQLKTPTLVLWGDRDTSLGPSSAANLQRLPNSRLLKVPDGGHACHLSNPRYFQTTCINFFDLVRHYGSIYHF</sequence>
<dbReference type="PANTHER" id="PTHR46197">
    <property type="entry name" value="PROTEIN ABHD14B-LIKE"/>
    <property type="match status" value="1"/>
</dbReference>
<dbReference type="GO" id="GO:0005737">
    <property type="term" value="C:cytoplasm"/>
    <property type="evidence" value="ECO:0007669"/>
    <property type="project" value="UniProtKB-SubCell"/>
</dbReference>
<dbReference type="Gene3D" id="3.40.50.1820">
    <property type="entry name" value="alpha/beta hydrolase"/>
    <property type="match status" value="1"/>
</dbReference>
<organism evidence="5 6">
    <name type="scientific">Syphacia muris</name>
    <dbReference type="NCBI Taxonomy" id="451379"/>
    <lineage>
        <taxon>Eukaryota</taxon>
        <taxon>Metazoa</taxon>
        <taxon>Ecdysozoa</taxon>
        <taxon>Nematoda</taxon>
        <taxon>Chromadorea</taxon>
        <taxon>Rhabditida</taxon>
        <taxon>Spirurina</taxon>
        <taxon>Oxyuridomorpha</taxon>
        <taxon>Oxyuroidea</taxon>
        <taxon>Oxyuridae</taxon>
        <taxon>Syphacia</taxon>
    </lineage>
</organism>
<evidence type="ECO:0000259" key="4">
    <source>
        <dbReference type="Pfam" id="PF12697"/>
    </source>
</evidence>
<dbReference type="Proteomes" id="UP000046393">
    <property type="component" value="Unplaced"/>
</dbReference>
<dbReference type="Pfam" id="PF12697">
    <property type="entry name" value="Abhydrolase_6"/>
    <property type="match status" value="1"/>
</dbReference>
<dbReference type="InterPro" id="IPR000073">
    <property type="entry name" value="AB_hydrolase_1"/>
</dbReference>
<evidence type="ECO:0000256" key="2">
    <source>
        <dbReference type="ARBA" id="ARBA00022490"/>
    </source>
</evidence>
<evidence type="ECO:0000256" key="3">
    <source>
        <dbReference type="ARBA" id="ARBA00037942"/>
    </source>
</evidence>
<protein>
    <submittedName>
        <fullName evidence="6">AB hydrolase-1 domain-containing protein</fullName>
    </submittedName>
</protein>
<evidence type="ECO:0000256" key="1">
    <source>
        <dbReference type="ARBA" id="ARBA00004496"/>
    </source>
</evidence>
<comment type="similarity">
    <text evidence="3">Belongs to the AB hydrolase superfamily. ABHD14 family.</text>
</comment>
<dbReference type="SUPFAM" id="SSF53474">
    <property type="entry name" value="alpha/beta-Hydrolases"/>
    <property type="match status" value="1"/>
</dbReference>
<dbReference type="WBParaSite" id="SMUV_0000834801-mRNA-1">
    <property type="protein sequence ID" value="SMUV_0000834801-mRNA-1"/>
    <property type="gene ID" value="SMUV_0000834801"/>
</dbReference>
<comment type="subcellular location">
    <subcellularLocation>
        <location evidence="1">Cytoplasm</location>
    </subcellularLocation>
</comment>
<dbReference type="AlphaFoldDB" id="A0A0N5AU26"/>
<reference evidence="6" key="1">
    <citation type="submission" date="2017-02" db="UniProtKB">
        <authorList>
            <consortium name="WormBaseParasite"/>
        </authorList>
    </citation>
    <scope>IDENTIFICATION</scope>
</reference>
<proteinExistence type="inferred from homology"/>
<accession>A0A0N5AU26</accession>
<feature type="domain" description="AB hydrolase-1" evidence="4">
    <location>
        <begin position="48"/>
        <end position="128"/>
    </location>
</feature>
<evidence type="ECO:0000313" key="5">
    <source>
        <dbReference type="Proteomes" id="UP000046393"/>
    </source>
</evidence>
<keyword evidence="2" id="KW-0963">Cytoplasm</keyword>
<dbReference type="PANTHER" id="PTHR46197:SF3">
    <property type="entry name" value="AB HYDROLASE-1 DOMAIN-CONTAINING PROTEIN"/>
    <property type="match status" value="1"/>
</dbReference>
<dbReference type="InterPro" id="IPR029058">
    <property type="entry name" value="AB_hydrolase_fold"/>
</dbReference>
<keyword evidence="5" id="KW-1185">Reference proteome</keyword>
<dbReference type="STRING" id="451379.A0A0N5AU26"/>
<evidence type="ECO:0000313" key="6">
    <source>
        <dbReference type="WBParaSite" id="SMUV_0000834801-mRNA-1"/>
    </source>
</evidence>
<name>A0A0N5AU26_9BILA</name>